<organism evidence="2 3">
    <name type="scientific">Scleropages formosus</name>
    <name type="common">Asian bonytongue</name>
    <name type="synonym">Osteoglossum formosum</name>
    <dbReference type="NCBI Taxonomy" id="113540"/>
    <lineage>
        <taxon>Eukaryota</taxon>
        <taxon>Metazoa</taxon>
        <taxon>Chordata</taxon>
        <taxon>Craniata</taxon>
        <taxon>Vertebrata</taxon>
        <taxon>Euteleostomi</taxon>
        <taxon>Actinopterygii</taxon>
        <taxon>Neopterygii</taxon>
        <taxon>Teleostei</taxon>
        <taxon>Osteoglossocephala</taxon>
        <taxon>Osteoglossomorpha</taxon>
        <taxon>Osteoglossiformes</taxon>
        <taxon>Osteoglossidae</taxon>
        <taxon>Scleropages</taxon>
    </lineage>
</organism>
<reference evidence="2 3" key="1">
    <citation type="submission" date="2015-08" db="EMBL/GenBank/DDBJ databases">
        <title>The genome of the Asian arowana (Scleropages formosus).</title>
        <authorList>
            <person name="Tan M.H."/>
            <person name="Gan H.M."/>
            <person name="Croft L.J."/>
            <person name="Austin C.M."/>
        </authorList>
    </citation>
    <scope>NUCLEOTIDE SEQUENCE [LARGE SCALE GENOMIC DNA]</scope>
    <source>
        <strain evidence="2">Aro1</strain>
    </source>
</reference>
<feature type="region of interest" description="Disordered" evidence="1">
    <location>
        <begin position="341"/>
        <end position="384"/>
    </location>
</feature>
<dbReference type="EMBL" id="JARO02005144">
    <property type="protein sequence ID" value="KPP67268.1"/>
    <property type="molecule type" value="Genomic_DNA"/>
</dbReference>
<dbReference type="Proteomes" id="UP000034805">
    <property type="component" value="Unassembled WGS sequence"/>
</dbReference>
<gene>
    <name evidence="2" type="ORF">Z043_114161</name>
</gene>
<protein>
    <submittedName>
        <fullName evidence="2">Uncharacterized protein</fullName>
    </submittedName>
</protein>
<feature type="compositionally biased region" description="Polar residues" evidence="1">
    <location>
        <begin position="372"/>
        <end position="382"/>
    </location>
</feature>
<evidence type="ECO:0000256" key="1">
    <source>
        <dbReference type="SAM" id="MobiDB-lite"/>
    </source>
</evidence>
<accession>A0A0P7WZ64</accession>
<evidence type="ECO:0000313" key="3">
    <source>
        <dbReference type="Proteomes" id="UP000034805"/>
    </source>
</evidence>
<dbReference type="AlphaFoldDB" id="A0A0P7WZ64"/>
<sequence>MGGEGDRNMEKMESLFQSFFAQECANVIDNIRRTSLRGAGGQFCAKGCLDTLEVTGIEEESLPNWTGLNSTLEWSCFQPEKEAVRSNAVCLDSKEKVKAAMPAEKVEEVSEASGGCSASFSSKESFVSVVMGKTQSIHESHVLEASLKDTHSLCDDSNCKGKTFLKSDVENTNWTYVLPSDNPQAGQNVTVNLTDPKTLFSDIEADKIRSKSNCNDTYELQHVPEAVRKDCDGIRETEEQGLMKVTPSSSENAHLAESICNDNVDAEDRVGINGISFNDSLDFKDRFLVTSTPMPMPKSFHFTKDPDAAMLEQYEQHSVVDAVAGCLKGDTMNLGGADGSVTASTATEPPAVNVKATKSFPKPTTLAVRQDPSASSSKTSGQRKFLLRSSAIHSSAKTQLPSAQAYATRRMSLPALPQTAPQVSAAPAPPSHPSAPVCFGKKSELTSGSSCGSVKTASCLETPGVAAPGAKRHSITEAKHLTTSGLQKPRVSGLLTCTTRLGLKPHGVTVPTEGMKGRSLQLPTAAQKKPHSNTDACSASKRRRIDAHSTSTEAPKGSAKLAGGPQGLRKLTKCLKDLELKSKPSEPGPLLNVPASIADVSGNLASTSEHEKCAAATVATDTLQQTDCGNCVRYREEIARLKAALRLISGKDKKMQ</sequence>
<evidence type="ECO:0000313" key="2">
    <source>
        <dbReference type="EMBL" id="KPP67268.1"/>
    </source>
</evidence>
<comment type="caution">
    <text evidence="2">The sequence shown here is derived from an EMBL/GenBank/DDBJ whole genome shotgun (WGS) entry which is preliminary data.</text>
</comment>
<feature type="region of interest" description="Disordered" evidence="1">
    <location>
        <begin position="522"/>
        <end position="565"/>
    </location>
</feature>
<name>A0A0P7WZ64_SCLFO</name>
<proteinExistence type="predicted"/>